<reference evidence="2" key="1">
    <citation type="journal article" date="2019" name="Int. J. Syst. Evol. Microbiol.">
        <title>The Global Catalogue of Microorganisms (GCM) 10K type strain sequencing project: providing services to taxonomists for standard genome sequencing and annotation.</title>
        <authorList>
            <consortium name="The Broad Institute Genomics Platform"/>
            <consortium name="The Broad Institute Genome Sequencing Center for Infectious Disease"/>
            <person name="Wu L."/>
            <person name="Ma J."/>
        </authorList>
    </citation>
    <scope>NUCLEOTIDE SEQUENCE [LARGE SCALE GENOMIC DNA]</scope>
    <source>
        <strain evidence="2">CCUG 58411</strain>
    </source>
</reference>
<organism evidence="1 2">
    <name type="scientific">Methylophilus flavus</name>
    <dbReference type="NCBI Taxonomy" id="640084"/>
    <lineage>
        <taxon>Bacteria</taxon>
        <taxon>Pseudomonadati</taxon>
        <taxon>Pseudomonadota</taxon>
        <taxon>Betaproteobacteria</taxon>
        <taxon>Nitrosomonadales</taxon>
        <taxon>Methylophilaceae</taxon>
        <taxon>Methylophilus</taxon>
    </lineage>
</organism>
<protein>
    <submittedName>
        <fullName evidence="1">Uncharacterized protein</fullName>
    </submittedName>
</protein>
<gene>
    <name evidence="1" type="ORF">ACFQ2T_12845</name>
</gene>
<keyword evidence="2" id="KW-1185">Reference proteome</keyword>
<evidence type="ECO:0000313" key="1">
    <source>
        <dbReference type="EMBL" id="MFD1123400.1"/>
    </source>
</evidence>
<dbReference type="EMBL" id="JBHTLN010000002">
    <property type="protein sequence ID" value="MFD1123400.1"/>
    <property type="molecule type" value="Genomic_DNA"/>
</dbReference>
<sequence>MLESLLQSEWLVRMLDKSGKQPVQKLLGLFSILDDLLSSPLASQTLSSNPTTEAGRLQNYLTVQSQKAGARLPEMLANQLYFMAMSACQEKLRHPDSTALHHARRAAQALIKEQTSREIDWLAVRNYSIVAIALFSGILAGHFWPTSQPIEISTASAAEPSEPSPNPFSLEASPSETAAIYGRLETMKHGDCRMIEALHLPERLKSVYIENVINGHVTTNRDEQVLVNQLLDQVQCNYTPKLMANSRN</sequence>
<name>A0ABW3PFU9_9PROT</name>
<proteinExistence type="predicted"/>
<dbReference type="RefSeq" id="WP_379035032.1">
    <property type="nucleotide sequence ID" value="NZ_JBHTLN010000002.1"/>
</dbReference>
<dbReference type="Proteomes" id="UP001597206">
    <property type="component" value="Unassembled WGS sequence"/>
</dbReference>
<accession>A0ABW3PFU9</accession>
<evidence type="ECO:0000313" key="2">
    <source>
        <dbReference type="Proteomes" id="UP001597206"/>
    </source>
</evidence>
<comment type="caution">
    <text evidence="1">The sequence shown here is derived from an EMBL/GenBank/DDBJ whole genome shotgun (WGS) entry which is preliminary data.</text>
</comment>